<keyword evidence="2" id="KW-0812">Transmembrane</keyword>
<keyword evidence="2" id="KW-1133">Transmembrane helix</keyword>
<gene>
    <name evidence="3" type="ORF">NliqN6_1302</name>
</gene>
<dbReference type="Proteomes" id="UP000620104">
    <property type="component" value="Unassembled WGS sequence"/>
</dbReference>
<feature type="transmembrane region" description="Helical" evidence="2">
    <location>
        <begin position="362"/>
        <end position="385"/>
    </location>
</feature>
<comment type="caution">
    <text evidence="3">The sequence shown here is derived from an EMBL/GenBank/DDBJ whole genome shotgun (WGS) entry which is preliminary data.</text>
</comment>
<evidence type="ECO:0008006" key="5">
    <source>
        <dbReference type="Google" id="ProtNLM"/>
    </source>
</evidence>
<dbReference type="AlphaFoldDB" id="A0A8H3TQT0"/>
<evidence type="ECO:0000313" key="4">
    <source>
        <dbReference type="Proteomes" id="UP000620104"/>
    </source>
</evidence>
<name>A0A8H3TQT0_9TREE</name>
<feature type="compositionally biased region" description="Polar residues" evidence="1">
    <location>
        <begin position="600"/>
        <end position="609"/>
    </location>
</feature>
<reference evidence="3" key="1">
    <citation type="submission" date="2020-07" db="EMBL/GenBank/DDBJ databases">
        <title>Draft Genome Sequence of a Deep-Sea Yeast, Naganishia (Cryptococcus) liquefaciens strain N6.</title>
        <authorList>
            <person name="Han Y.W."/>
            <person name="Kajitani R."/>
            <person name="Morimoto H."/>
            <person name="Parhat M."/>
            <person name="Tsubouchi H."/>
            <person name="Bakenova O."/>
            <person name="Ogata M."/>
            <person name="Argunhan B."/>
            <person name="Aoki R."/>
            <person name="Kajiwara S."/>
            <person name="Itoh T."/>
            <person name="Iwasaki H."/>
        </authorList>
    </citation>
    <scope>NUCLEOTIDE SEQUENCE</scope>
    <source>
        <strain evidence="3">N6</strain>
    </source>
</reference>
<proteinExistence type="predicted"/>
<organism evidence="3 4">
    <name type="scientific">Naganishia liquefaciens</name>
    <dbReference type="NCBI Taxonomy" id="104408"/>
    <lineage>
        <taxon>Eukaryota</taxon>
        <taxon>Fungi</taxon>
        <taxon>Dikarya</taxon>
        <taxon>Basidiomycota</taxon>
        <taxon>Agaricomycotina</taxon>
        <taxon>Tremellomycetes</taxon>
        <taxon>Filobasidiales</taxon>
        <taxon>Filobasidiaceae</taxon>
        <taxon>Naganishia</taxon>
    </lineage>
</organism>
<evidence type="ECO:0000256" key="2">
    <source>
        <dbReference type="SAM" id="Phobius"/>
    </source>
</evidence>
<feature type="region of interest" description="Disordered" evidence="1">
    <location>
        <begin position="625"/>
        <end position="661"/>
    </location>
</feature>
<evidence type="ECO:0000313" key="3">
    <source>
        <dbReference type="EMBL" id="GHJ84900.1"/>
    </source>
</evidence>
<accession>A0A8H3TQT0</accession>
<dbReference type="Gene3D" id="2.60.120.260">
    <property type="entry name" value="Galactose-binding domain-like"/>
    <property type="match status" value="2"/>
</dbReference>
<feature type="compositionally biased region" description="Low complexity" evidence="1">
    <location>
        <begin position="576"/>
        <end position="585"/>
    </location>
</feature>
<dbReference type="EMBL" id="BLZA01000009">
    <property type="protein sequence ID" value="GHJ84900.1"/>
    <property type="molecule type" value="Genomic_DNA"/>
</dbReference>
<feature type="region of interest" description="Disordered" evidence="1">
    <location>
        <begin position="482"/>
        <end position="528"/>
    </location>
</feature>
<feature type="region of interest" description="Disordered" evidence="1">
    <location>
        <begin position="563"/>
        <end position="609"/>
    </location>
</feature>
<keyword evidence="4" id="KW-1185">Reference proteome</keyword>
<keyword evidence="2" id="KW-0472">Membrane</keyword>
<protein>
    <recommendedName>
        <fullName evidence="5">Transmembrane protein</fullName>
    </recommendedName>
</protein>
<dbReference type="OrthoDB" id="2563669at2759"/>
<evidence type="ECO:0000256" key="1">
    <source>
        <dbReference type="SAM" id="MobiDB-lite"/>
    </source>
</evidence>
<sequence length="661" mass="71459">MVAYNMTLDNISPMIQYTGYWSNKHSDDTQKYLYFDQTYTSTRNEGDTAVLRFNGTGIWAFGAKRADHGKYRVELDSTVMELDGFAEELGTMQTVLYSQTGLNNTLEHVLTLTNAEGKWFDIDYFVVQHEELDQLNELQLQTVTMDCPSPEFFTYTGDWNFRYRGEEYHNRTAAMAYAVNDSIAFSFTGTSVAVYGAVNMNHGIYTVTCDGVSADYSGFYDAGPKSLTGGAVLFHRANLENVSHTVTLINRGAKPTNFFGIDYVQYNYTTPRPFVPDPVGEPLVPVAKIVSAIPTILPTDVRLTSSLDAAKPTSISVIPSIPTFSTSKESSASATPSISASAVMGGSEPLAGQTRPTLSGGALAGIITGAITSVIIVALLVWFVVRKRKQDETIYPWRDQRPLACSGSASDPHSPMALTGSPLSPYQDTPFTGGRYPNATWTTNPLPQMVQREPFVSGAAPARPHVPASNATSYYPYAQSVVPPTEIGEPDSAASKGTHSTERAYSGLGRGSPFHHTAPSSGAMPSEMGDTEIRVASHAEASLPNILSLSAYPSSHHITGLSPYLTNSGGGSTARSSTPTSSQGSGSFGRRKQGVALPVTSRQPSSVLSQEQLRQVRMVVEGRLQDWGPVPEEHILPPDYSQATEPLPGQVPDGPENPRRF</sequence>